<reference evidence="1" key="2">
    <citation type="journal article" date="2020" name="Nat. Commun.">
        <title>Large-scale genome sequencing of mycorrhizal fungi provides insights into the early evolution of symbiotic traits.</title>
        <authorList>
            <person name="Miyauchi S."/>
            <person name="Kiss E."/>
            <person name="Kuo A."/>
            <person name="Drula E."/>
            <person name="Kohler A."/>
            <person name="Sanchez-Garcia M."/>
            <person name="Morin E."/>
            <person name="Andreopoulos B."/>
            <person name="Barry K.W."/>
            <person name="Bonito G."/>
            <person name="Buee M."/>
            <person name="Carver A."/>
            <person name="Chen C."/>
            <person name="Cichocki N."/>
            <person name="Clum A."/>
            <person name="Culley D."/>
            <person name="Crous P.W."/>
            <person name="Fauchery L."/>
            <person name="Girlanda M."/>
            <person name="Hayes R.D."/>
            <person name="Keri Z."/>
            <person name="LaButti K."/>
            <person name="Lipzen A."/>
            <person name="Lombard V."/>
            <person name="Magnuson J."/>
            <person name="Maillard F."/>
            <person name="Murat C."/>
            <person name="Nolan M."/>
            <person name="Ohm R.A."/>
            <person name="Pangilinan J."/>
            <person name="Pereira M.F."/>
            <person name="Perotto S."/>
            <person name="Peter M."/>
            <person name="Pfister S."/>
            <person name="Riley R."/>
            <person name="Sitrit Y."/>
            <person name="Stielow J.B."/>
            <person name="Szollosi G."/>
            <person name="Zifcakova L."/>
            <person name="Stursova M."/>
            <person name="Spatafora J.W."/>
            <person name="Tedersoo L."/>
            <person name="Vaario L.M."/>
            <person name="Yamada A."/>
            <person name="Yan M."/>
            <person name="Wang P."/>
            <person name="Xu J."/>
            <person name="Bruns T."/>
            <person name="Baldrian P."/>
            <person name="Vilgalys R."/>
            <person name="Dunand C."/>
            <person name="Henrissat B."/>
            <person name="Grigoriev I.V."/>
            <person name="Hibbett D."/>
            <person name="Nagy L.G."/>
            <person name="Martin F.M."/>
        </authorList>
    </citation>
    <scope>NUCLEOTIDE SEQUENCE</scope>
    <source>
        <strain evidence="1">P2</strain>
    </source>
</reference>
<reference evidence="1" key="1">
    <citation type="submission" date="2019-10" db="EMBL/GenBank/DDBJ databases">
        <authorList>
            <consortium name="DOE Joint Genome Institute"/>
            <person name="Kuo A."/>
            <person name="Miyauchi S."/>
            <person name="Kiss E."/>
            <person name="Drula E."/>
            <person name="Kohler A."/>
            <person name="Sanchez-Garcia M."/>
            <person name="Andreopoulos B."/>
            <person name="Barry K.W."/>
            <person name="Bonito G."/>
            <person name="Buee M."/>
            <person name="Carver A."/>
            <person name="Chen C."/>
            <person name="Cichocki N."/>
            <person name="Clum A."/>
            <person name="Culley D."/>
            <person name="Crous P.W."/>
            <person name="Fauchery L."/>
            <person name="Girlanda M."/>
            <person name="Hayes R."/>
            <person name="Keri Z."/>
            <person name="Labutti K."/>
            <person name="Lipzen A."/>
            <person name="Lombard V."/>
            <person name="Magnuson J."/>
            <person name="Maillard F."/>
            <person name="Morin E."/>
            <person name="Murat C."/>
            <person name="Nolan M."/>
            <person name="Ohm R."/>
            <person name="Pangilinan J."/>
            <person name="Pereira M."/>
            <person name="Perotto S."/>
            <person name="Peter M."/>
            <person name="Riley R."/>
            <person name="Sitrit Y."/>
            <person name="Stielow B."/>
            <person name="Szollosi G."/>
            <person name="Zifcakova L."/>
            <person name="Stursova M."/>
            <person name="Spatafora J.W."/>
            <person name="Tedersoo L."/>
            <person name="Vaario L.-M."/>
            <person name="Yamada A."/>
            <person name="Yan M."/>
            <person name="Wang P."/>
            <person name="Xu J."/>
            <person name="Bruns T."/>
            <person name="Baldrian P."/>
            <person name="Vilgalys R."/>
            <person name="Henrissat B."/>
            <person name="Grigoriev I.V."/>
            <person name="Hibbett D."/>
            <person name="Nagy L.G."/>
            <person name="Martin F.M."/>
        </authorList>
    </citation>
    <scope>NUCLEOTIDE SEQUENCE</scope>
    <source>
        <strain evidence="1">P2</strain>
    </source>
</reference>
<name>A0ACB6YYC9_THEGA</name>
<keyword evidence="2" id="KW-1185">Reference proteome</keyword>
<proteinExistence type="predicted"/>
<dbReference type="Proteomes" id="UP000886501">
    <property type="component" value="Unassembled WGS sequence"/>
</dbReference>
<gene>
    <name evidence="1" type="ORF">BDM02DRAFT_2476654</name>
</gene>
<sequence length="200" mass="22473">MGCRRVRSLSPYGLTSTMISKNLRGWHGRLGVVWDPRILCQRSFQTMRVGRTGLQTFRGSTRRCSSVDDSLTIHPWKLPPTPRLRTIPLPPIDLWYDDGGAETSQVVGSITTSPLNSGRVCPMLVLVRTCPVVCRRPCVFPSVNAAGTSCDLGAGIVHMAYFSQRHKGVGPHYFRNCLASQRHLRPTYALIYFQYLHLMK</sequence>
<evidence type="ECO:0000313" key="2">
    <source>
        <dbReference type="Proteomes" id="UP000886501"/>
    </source>
</evidence>
<protein>
    <submittedName>
        <fullName evidence="1">Uncharacterized protein</fullName>
    </submittedName>
</protein>
<comment type="caution">
    <text evidence="1">The sequence shown here is derived from an EMBL/GenBank/DDBJ whole genome shotgun (WGS) entry which is preliminary data.</text>
</comment>
<dbReference type="EMBL" id="MU118592">
    <property type="protein sequence ID" value="KAF9642229.1"/>
    <property type="molecule type" value="Genomic_DNA"/>
</dbReference>
<evidence type="ECO:0000313" key="1">
    <source>
        <dbReference type="EMBL" id="KAF9642229.1"/>
    </source>
</evidence>
<organism evidence="1 2">
    <name type="scientific">Thelephora ganbajun</name>
    <name type="common">Ganba fungus</name>
    <dbReference type="NCBI Taxonomy" id="370292"/>
    <lineage>
        <taxon>Eukaryota</taxon>
        <taxon>Fungi</taxon>
        <taxon>Dikarya</taxon>
        <taxon>Basidiomycota</taxon>
        <taxon>Agaricomycotina</taxon>
        <taxon>Agaricomycetes</taxon>
        <taxon>Thelephorales</taxon>
        <taxon>Thelephoraceae</taxon>
        <taxon>Thelephora</taxon>
    </lineage>
</organism>
<accession>A0ACB6YYC9</accession>